<keyword evidence="2 8" id="KW-0489">Methyltransferase</keyword>
<gene>
    <name evidence="9" type="ORF">A3207_08655</name>
</gene>
<dbReference type="InterPro" id="IPR002905">
    <property type="entry name" value="Trm1"/>
</dbReference>
<evidence type="ECO:0000313" key="10">
    <source>
        <dbReference type="Proteomes" id="UP000752814"/>
    </source>
</evidence>
<keyword evidence="1 8" id="KW-0820">tRNA-binding</keyword>
<dbReference type="SUPFAM" id="SSF53335">
    <property type="entry name" value="S-adenosyl-L-methionine-dependent methyltransferases"/>
    <property type="match status" value="1"/>
</dbReference>
<dbReference type="GO" id="GO:0000049">
    <property type="term" value="F:tRNA binding"/>
    <property type="evidence" value="ECO:0007669"/>
    <property type="project" value="UniProtKB-UniRule"/>
</dbReference>
<keyword evidence="6 8" id="KW-0694">RNA-binding</keyword>
<evidence type="ECO:0000313" key="9">
    <source>
        <dbReference type="EMBL" id="TQS83642.1"/>
    </source>
</evidence>
<dbReference type="AlphaFoldDB" id="A0A8J8TEM5"/>
<evidence type="ECO:0000256" key="5">
    <source>
        <dbReference type="ARBA" id="ARBA00022694"/>
    </source>
</evidence>
<dbReference type="Gene3D" id="3.40.50.150">
    <property type="entry name" value="Vaccinia Virus protein VP39"/>
    <property type="match status" value="1"/>
</dbReference>
<dbReference type="Pfam" id="PF02005">
    <property type="entry name" value="TRM"/>
    <property type="match status" value="1"/>
</dbReference>
<evidence type="ECO:0000256" key="6">
    <source>
        <dbReference type="ARBA" id="ARBA00022884"/>
    </source>
</evidence>
<keyword evidence="4 8" id="KW-0949">S-adenosyl-L-methionine</keyword>
<proteinExistence type="inferred from homology"/>
<dbReference type="Gene3D" id="3.30.56.70">
    <property type="entry name" value="N2,N2-dimethylguanosine tRNA methyltransferase, C-terminal domain"/>
    <property type="match status" value="1"/>
</dbReference>
<sequence length="365" mass="40753">MNFPEDSVVSREGATEIVIPSVHSVHGPGKRIGRVFFNGQMAFNRDVSVMFMAASTESRSMLDAMAGTGVRSARIAHEARPDLEIAANDKDPESCIYIDANSELNNANIESIADDLRRTLAKRVFDYVDLDPFGSPVHFIPSVIQGLKRHGIAGITATDTAPLAGTYPKKCIRRYGAVSARSPFGHETGLRILIGHIVKEAAKEDRGLECVLSFYADHYLRTFVRMTEGGSEADKALAQLGYIDYDPLTARRTVSEERSSKKSIGPLWTGPIHDKEFLGRMEAGENLETRNRCSKYLDLWRNELDMPYFYENDELASLLKRSPHRMDDLLEALNDAGKCSKTHFSPTGFKTDLELEELIDIYSRL</sequence>
<keyword evidence="5 8" id="KW-0819">tRNA processing</keyword>
<dbReference type="PROSITE" id="PS51626">
    <property type="entry name" value="SAM_MT_TRM1"/>
    <property type="match status" value="1"/>
</dbReference>
<comment type="caution">
    <text evidence="9">The sequence shown here is derived from an EMBL/GenBank/DDBJ whole genome shotgun (WGS) entry which is preliminary data.</text>
</comment>
<keyword evidence="3 8" id="KW-0808">Transferase</keyword>
<dbReference type="EMBL" id="LVVT01000008">
    <property type="protein sequence ID" value="TQS83642.1"/>
    <property type="molecule type" value="Genomic_DNA"/>
</dbReference>
<evidence type="ECO:0000256" key="2">
    <source>
        <dbReference type="ARBA" id="ARBA00022603"/>
    </source>
</evidence>
<comment type="similarity">
    <text evidence="8">Belongs to the class I-like SAM-binding methyltransferase superfamily. Trm1 family.</text>
</comment>
<organism evidence="9 10">
    <name type="scientific">Candidatus Methanomassiliicoccus intestinalis</name>
    <dbReference type="NCBI Taxonomy" id="1406512"/>
    <lineage>
        <taxon>Archaea</taxon>
        <taxon>Methanobacteriati</taxon>
        <taxon>Thermoplasmatota</taxon>
        <taxon>Thermoplasmata</taxon>
        <taxon>Methanomassiliicoccales</taxon>
        <taxon>Methanomassiliicoccaceae</taxon>
        <taxon>Methanomassiliicoccus</taxon>
    </lineage>
</organism>
<dbReference type="GO" id="GO:0002940">
    <property type="term" value="P:tRNA N2-guanine methylation"/>
    <property type="evidence" value="ECO:0007669"/>
    <property type="project" value="TreeGrafter"/>
</dbReference>
<dbReference type="InterPro" id="IPR042296">
    <property type="entry name" value="tRNA_met_Trm1_C"/>
</dbReference>
<dbReference type="RefSeq" id="WP_400203497.1">
    <property type="nucleotide sequence ID" value="NZ_CAYAYE010000018.1"/>
</dbReference>
<reference evidence="9" key="1">
    <citation type="submission" date="2016-03" db="EMBL/GenBank/DDBJ databases">
        <authorList>
            <person name="Borrel G."/>
            <person name="Mccann A."/>
            <person name="O'Toole P.W."/>
        </authorList>
    </citation>
    <scope>NUCLEOTIDE SEQUENCE</scope>
    <source>
        <strain evidence="9">183</strain>
    </source>
</reference>
<evidence type="ECO:0000256" key="1">
    <source>
        <dbReference type="ARBA" id="ARBA00022555"/>
    </source>
</evidence>
<evidence type="ECO:0000256" key="4">
    <source>
        <dbReference type="ARBA" id="ARBA00022691"/>
    </source>
</evidence>
<evidence type="ECO:0000256" key="3">
    <source>
        <dbReference type="ARBA" id="ARBA00022679"/>
    </source>
</evidence>
<dbReference type="InterPro" id="IPR029063">
    <property type="entry name" value="SAM-dependent_MTases_sf"/>
</dbReference>
<evidence type="ECO:0000256" key="8">
    <source>
        <dbReference type="PROSITE-ProRule" id="PRU00958"/>
    </source>
</evidence>
<name>A0A8J8TEM5_9ARCH</name>
<protein>
    <recommendedName>
        <fullName evidence="7">tRNA (guanine(26)-N(2))-dimethyltransferase</fullName>
        <ecNumber evidence="7">2.1.1.216</ecNumber>
    </recommendedName>
</protein>
<dbReference type="EC" id="2.1.1.216" evidence="7"/>
<dbReference type="PANTHER" id="PTHR10631:SF3">
    <property type="entry name" value="TRNA (GUANINE(26)-N(2))-DIMETHYLTRANSFERASE"/>
    <property type="match status" value="1"/>
</dbReference>
<dbReference type="GO" id="GO:0160104">
    <property type="term" value="F:tRNA (guanine(26)-N2)-dimethyltransferase activity"/>
    <property type="evidence" value="ECO:0007669"/>
    <property type="project" value="UniProtKB-EC"/>
</dbReference>
<evidence type="ECO:0000256" key="7">
    <source>
        <dbReference type="ARBA" id="ARBA00039099"/>
    </source>
</evidence>
<dbReference type="PANTHER" id="PTHR10631">
    <property type="entry name" value="N 2 ,N 2 -DIMETHYLGUANOSINE TRNA METHYLTRANSFERASE"/>
    <property type="match status" value="1"/>
</dbReference>
<accession>A0A8J8TEM5</accession>
<dbReference type="Proteomes" id="UP000752814">
    <property type="component" value="Unassembled WGS sequence"/>
</dbReference>